<dbReference type="NCBIfam" id="TIGR00401">
    <property type="entry name" value="msrA"/>
    <property type="match status" value="1"/>
</dbReference>
<evidence type="ECO:0000256" key="1">
    <source>
        <dbReference type="ARBA" id="ARBA00005591"/>
    </source>
</evidence>
<dbReference type="Proteomes" id="UP000095256">
    <property type="component" value="Unassembled WGS sequence"/>
</dbReference>
<comment type="catalytic activity">
    <reaction evidence="3 5">
        <text>L-methionyl-[protein] + [thioredoxin]-disulfide + H2O = L-methionyl-(S)-S-oxide-[protein] + [thioredoxin]-dithiol</text>
        <dbReference type="Rhea" id="RHEA:14217"/>
        <dbReference type="Rhea" id="RHEA-COMP:10698"/>
        <dbReference type="Rhea" id="RHEA-COMP:10700"/>
        <dbReference type="Rhea" id="RHEA-COMP:12313"/>
        <dbReference type="Rhea" id="RHEA-COMP:12315"/>
        <dbReference type="ChEBI" id="CHEBI:15377"/>
        <dbReference type="ChEBI" id="CHEBI:16044"/>
        <dbReference type="ChEBI" id="CHEBI:29950"/>
        <dbReference type="ChEBI" id="CHEBI:44120"/>
        <dbReference type="ChEBI" id="CHEBI:50058"/>
        <dbReference type="EC" id="1.8.4.11"/>
    </reaction>
</comment>
<dbReference type="Gene3D" id="3.30.1060.10">
    <property type="entry name" value="Peptide methionine sulphoxide reductase MsrA"/>
    <property type="match status" value="1"/>
</dbReference>
<evidence type="ECO:0000313" key="8">
    <source>
        <dbReference type="Proteomes" id="UP000095256"/>
    </source>
</evidence>
<dbReference type="InterPro" id="IPR002569">
    <property type="entry name" value="Met_Sox_Rdtase_MsrA_dom"/>
</dbReference>
<protein>
    <recommendedName>
        <fullName evidence="5">Peptide methionine sulfoxide reductase MsrA</fullName>
        <shortName evidence="5">Protein-methionine-S-oxide reductase</shortName>
        <ecNumber evidence="5">1.8.4.11</ecNumber>
    </recommendedName>
    <alternativeName>
        <fullName evidence="5">Peptide-methionine (S)-S-oxide reductase</fullName>
        <shortName evidence="5">Peptide Met(O) reductase</shortName>
    </alternativeName>
</protein>
<dbReference type="EMBL" id="MIEK01000021">
    <property type="protein sequence ID" value="OEH82511.1"/>
    <property type="molecule type" value="Genomic_DNA"/>
</dbReference>
<dbReference type="OrthoDB" id="4174719at2"/>
<sequence length="176" mass="20363">MEKQVEKAIFAGGCFWCMVKPFDTQPGIISVVSGYTGGHVKNPTYEQVTTGMTGHTEAVEITYDPTIMPYEKLVEIYWQQTDPTDALGQFADRGDSYRPVIFYFNEDQKDIAEKSKAALQESGRFDKPIVTQIKPAQPFYPAEEYHQNYYKKNRMHYKLYREGSGRAGFIRHHWKN</sequence>
<feature type="domain" description="Peptide methionine sulphoxide reductase MsrA" evidence="6">
    <location>
        <begin position="7"/>
        <end position="158"/>
    </location>
</feature>
<dbReference type="GO" id="GO:0033744">
    <property type="term" value="F:L-methionine:thioredoxin-disulfide S-oxidoreductase activity"/>
    <property type="evidence" value="ECO:0007669"/>
    <property type="project" value="RHEA"/>
</dbReference>
<comment type="function">
    <text evidence="5">Has an important function as a repair enzyme for proteins that have been inactivated by oxidation. Catalyzes the reversible oxidation-reduction of methionine sulfoxide in proteins to methionine.</text>
</comment>
<keyword evidence="2 5" id="KW-0560">Oxidoreductase</keyword>
<comment type="caution">
    <text evidence="7">The sequence shown here is derived from an EMBL/GenBank/DDBJ whole genome shotgun (WGS) entry which is preliminary data.</text>
</comment>
<dbReference type="EC" id="1.8.4.11" evidence="5"/>
<dbReference type="RefSeq" id="WP_069698508.1">
    <property type="nucleotide sequence ID" value="NZ_JAGGMA010000028.1"/>
</dbReference>
<dbReference type="FunFam" id="3.30.1060.10:FF:000003">
    <property type="entry name" value="Peptide methionine sulfoxide reductase MsrA"/>
    <property type="match status" value="1"/>
</dbReference>
<proteinExistence type="inferred from homology"/>
<reference evidence="7 8" key="1">
    <citation type="submission" date="2016-09" db="EMBL/GenBank/DDBJ databases">
        <authorList>
            <person name="Capua I."/>
            <person name="De Benedictis P."/>
            <person name="Joannis T."/>
            <person name="Lombin L.H."/>
            <person name="Cattoli G."/>
        </authorList>
    </citation>
    <scope>NUCLEOTIDE SEQUENCE [LARGE SCALE GENOMIC DNA]</scope>
    <source>
        <strain evidence="7 8">LMG 25899</strain>
    </source>
</reference>
<dbReference type="PANTHER" id="PTHR43774:SF1">
    <property type="entry name" value="PEPTIDE METHIONINE SULFOXIDE REDUCTASE MSRA 2"/>
    <property type="match status" value="1"/>
</dbReference>
<accession>A0A1E5KXC0</accession>
<evidence type="ECO:0000259" key="6">
    <source>
        <dbReference type="Pfam" id="PF01625"/>
    </source>
</evidence>
<evidence type="ECO:0000256" key="4">
    <source>
        <dbReference type="ARBA" id="ARBA00048782"/>
    </source>
</evidence>
<keyword evidence="8" id="KW-1185">Reference proteome</keyword>
<name>A0A1E5KXC0_9ENTE</name>
<gene>
    <name evidence="5" type="primary">msrA</name>
    <name evidence="7" type="ORF">BCR26_13130</name>
</gene>
<dbReference type="Pfam" id="PF01625">
    <property type="entry name" value="PMSR"/>
    <property type="match status" value="1"/>
</dbReference>
<evidence type="ECO:0000256" key="2">
    <source>
        <dbReference type="ARBA" id="ARBA00023002"/>
    </source>
</evidence>
<dbReference type="STRING" id="762845.BCR26_13130"/>
<comment type="similarity">
    <text evidence="1 5">Belongs to the MsrA Met sulfoxide reductase family.</text>
</comment>
<evidence type="ECO:0000256" key="3">
    <source>
        <dbReference type="ARBA" id="ARBA00047806"/>
    </source>
</evidence>
<evidence type="ECO:0000313" key="7">
    <source>
        <dbReference type="EMBL" id="OEH82511.1"/>
    </source>
</evidence>
<dbReference type="SUPFAM" id="SSF55068">
    <property type="entry name" value="Peptide methionine sulfoxide reductase"/>
    <property type="match status" value="1"/>
</dbReference>
<dbReference type="AlphaFoldDB" id="A0A1E5KXC0"/>
<dbReference type="HAMAP" id="MF_01401">
    <property type="entry name" value="MsrA"/>
    <property type="match status" value="1"/>
</dbReference>
<organism evidence="7 8">
    <name type="scientific">Enterococcus rivorum</name>
    <dbReference type="NCBI Taxonomy" id="762845"/>
    <lineage>
        <taxon>Bacteria</taxon>
        <taxon>Bacillati</taxon>
        <taxon>Bacillota</taxon>
        <taxon>Bacilli</taxon>
        <taxon>Lactobacillales</taxon>
        <taxon>Enterococcaceae</taxon>
        <taxon>Enterococcus</taxon>
    </lineage>
</organism>
<dbReference type="InterPro" id="IPR036509">
    <property type="entry name" value="Met_Sox_Rdtase_MsrA_sf"/>
</dbReference>
<dbReference type="PANTHER" id="PTHR43774">
    <property type="entry name" value="PEPTIDE METHIONINE SULFOXIDE REDUCTASE"/>
    <property type="match status" value="1"/>
</dbReference>
<feature type="active site" evidence="5">
    <location>
        <position position="14"/>
    </location>
</feature>
<evidence type="ECO:0000256" key="5">
    <source>
        <dbReference type="HAMAP-Rule" id="MF_01401"/>
    </source>
</evidence>
<comment type="catalytic activity">
    <reaction evidence="4 5">
        <text>[thioredoxin]-disulfide + L-methionine + H2O = L-methionine (S)-S-oxide + [thioredoxin]-dithiol</text>
        <dbReference type="Rhea" id="RHEA:19993"/>
        <dbReference type="Rhea" id="RHEA-COMP:10698"/>
        <dbReference type="Rhea" id="RHEA-COMP:10700"/>
        <dbReference type="ChEBI" id="CHEBI:15377"/>
        <dbReference type="ChEBI" id="CHEBI:29950"/>
        <dbReference type="ChEBI" id="CHEBI:50058"/>
        <dbReference type="ChEBI" id="CHEBI:57844"/>
        <dbReference type="ChEBI" id="CHEBI:58772"/>
        <dbReference type="EC" id="1.8.4.11"/>
    </reaction>
</comment>
<dbReference type="GO" id="GO:0008113">
    <property type="term" value="F:peptide-methionine (S)-S-oxide reductase activity"/>
    <property type="evidence" value="ECO:0007669"/>
    <property type="project" value="UniProtKB-UniRule"/>
</dbReference>